<organism evidence="1 2">
    <name type="scientific">Megamonas rupellensis</name>
    <dbReference type="NCBI Taxonomy" id="491921"/>
    <lineage>
        <taxon>Bacteria</taxon>
        <taxon>Bacillati</taxon>
        <taxon>Bacillota</taxon>
        <taxon>Negativicutes</taxon>
        <taxon>Selenomonadales</taxon>
        <taxon>Selenomonadaceae</taxon>
        <taxon>Megamonas</taxon>
    </lineage>
</organism>
<dbReference type="RefSeq" id="WP_118035814.1">
    <property type="nucleotide sequence ID" value="NZ_QRTP01000008.1"/>
</dbReference>
<accession>A0A412CFF5</accession>
<sequence>MVIVKNHKNFSTKSMNSLNKLDVGQFNKCLGGIVKNKKSEHIKFLKKQRFILLEAIHEM</sequence>
<name>A0A412CFF5_9FIRM</name>
<evidence type="ECO:0000313" key="2">
    <source>
        <dbReference type="Proteomes" id="UP000286147"/>
    </source>
</evidence>
<reference evidence="1 2" key="1">
    <citation type="submission" date="2018-08" db="EMBL/GenBank/DDBJ databases">
        <title>A genome reference for cultivated species of the human gut microbiota.</title>
        <authorList>
            <person name="Zou Y."/>
            <person name="Xue W."/>
            <person name="Luo G."/>
        </authorList>
    </citation>
    <scope>NUCLEOTIDE SEQUENCE [LARGE SCALE GENOMIC DNA]</scope>
    <source>
        <strain evidence="1 2">AF27-12</strain>
    </source>
</reference>
<dbReference type="Proteomes" id="UP000286147">
    <property type="component" value="Unassembled WGS sequence"/>
</dbReference>
<dbReference type="EMBL" id="QRTP01000008">
    <property type="protein sequence ID" value="RGQ84350.1"/>
    <property type="molecule type" value="Genomic_DNA"/>
</dbReference>
<protein>
    <submittedName>
        <fullName evidence="1">Uncharacterized protein</fullName>
    </submittedName>
</protein>
<comment type="caution">
    <text evidence="1">The sequence shown here is derived from an EMBL/GenBank/DDBJ whole genome shotgun (WGS) entry which is preliminary data.</text>
</comment>
<evidence type="ECO:0000313" key="1">
    <source>
        <dbReference type="EMBL" id="RGQ84350.1"/>
    </source>
</evidence>
<proteinExistence type="predicted"/>
<dbReference type="AlphaFoldDB" id="A0A412CFF5"/>
<gene>
    <name evidence="1" type="ORF">DWY77_04785</name>
</gene>